<evidence type="ECO:0000256" key="1">
    <source>
        <dbReference type="PROSITE-ProRule" id="PRU00285"/>
    </source>
</evidence>
<organism evidence="4 5">
    <name type="scientific">Chitinimonas lacunae</name>
    <dbReference type="NCBI Taxonomy" id="1963018"/>
    <lineage>
        <taxon>Bacteria</taxon>
        <taxon>Pseudomonadati</taxon>
        <taxon>Pseudomonadota</taxon>
        <taxon>Betaproteobacteria</taxon>
        <taxon>Neisseriales</taxon>
        <taxon>Chitinibacteraceae</taxon>
        <taxon>Chitinimonas</taxon>
    </lineage>
</organism>
<sequence length="146" mass="16488">MFYRSLFPRDMFAELDRLQRELQHSYDLSPSIRGIARGGFPAMNIGTTPRSVEIYAFAPGIDPASLDVQIEKGVLTIAGERQVAQPKPEDKATLHIDECFSGRFRRVVTLPDDIDPNSVQANYQDGVLHIRVPRQEAPQPRRISIQ</sequence>
<accession>A0ABV8MPW7</accession>
<dbReference type="Pfam" id="PF00011">
    <property type="entry name" value="HSP20"/>
    <property type="match status" value="1"/>
</dbReference>
<gene>
    <name evidence="4" type="ORF">ACFOW7_07145</name>
</gene>
<dbReference type="Proteomes" id="UP001595791">
    <property type="component" value="Unassembled WGS sequence"/>
</dbReference>
<dbReference type="EMBL" id="JBHSBU010000001">
    <property type="protein sequence ID" value="MFC4159131.1"/>
    <property type="molecule type" value="Genomic_DNA"/>
</dbReference>
<dbReference type="CDD" id="cd06464">
    <property type="entry name" value="ACD_sHsps-like"/>
    <property type="match status" value="1"/>
</dbReference>
<dbReference type="RefSeq" id="WP_378162557.1">
    <property type="nucleotide sequence ID" value="NZ_JBHSBU010000001.1"/>
</dbReference>
<name>A0ABV8MPW7_9NEIS</name>
<dbReference type="Gene3D" id="2.60.40.790">
    <property type="match status" value="1"/>
</dbReference>
<keyword evidence="5" id="KW-1185">Reference proteome</keyword>
<dbReference type="InterPro" id="IPR008978">
    <property type="entry name" value="HSP20-like_chaperone"/>
</dbReference>
<dbReference type="SUPFAM" id="SSF49764">
    <property type="entry name" value="HSP20-like chaperones"/>
    <property type="match status" value="1"/>
</dbReference>
<dbReference type="InterPro" id="IPR031107">
    <property type="entry name" value="Small_HSP"/>
</dbReference>
<evidence type="ECO:0000259" key="3">
    <source>
        <dbReference type="PROSITE" id="PS01031"/>
    </source>
</evidence>
<evidence type="ECO:0000256" key="2">
    <source>
        <dbReference type="RuleBase" id="RU003616"/>
    </source>
</evidence>
<reference evidence="5" key="1">
    <citation type="journal article" date="2019" name="Int. J. Syst. Evol. Microbiol.">
        <title>The Global Catalogue of Microorganisms (GCM) 10K type strain sequencing project: providing services to taxonomists for standard genome sequencing and annotation.</title>
        <authorList>
            <consortium name="The Broad Institute Genomics Platform"/>
            <consortium name="The Broad Institute Genome Sequencing Center for Infectious Disease"/>
            <person name="Wu L."/>
            <person name="Ma J."/>
        </authorList>
    </citation>
    <scope>NUCLEOTIDE SEQUENCE [LARGE SCALE GENOMIC DNA]</scope>
    <source>
        <strain evidence="5">LMG 29894</strain>
    </source>
</reference>
<evidence type="ECO:0000313" key="5">
    <source>
        <dbReference type="Proteomes" id="UP001595791"/>
    </source>
</evidence>
<protein>
    <submittedName>
        <fullName evidence="4">Hsp20/alpha crystallin family protein</fullName>
    </submittedName>
</protein>
<dbReference type="InterPro" id="IPR002068">
    <property type="entry name" value="A-crystallin/Hsp20_dom"/>
</dbReference>
<feature type="domain" description="SHSP" evidence="3">
    <location>
        <begin position="34"/>
        <end position="146"/>
    </location>
</feature>
<dbReference type="PROSITE" id="PS01031">
    <property type="entry name" value="SHSP"/>
    <property type="match status" value="1"/>
</dbReference>
<dbReference type="PANTHER" id="PTHR11527">
    <property type="entry name" value="HEAT-SHOCK PROTEIN 20 FAMILY MEMBER"/>
    <property type="match status" value="1"/>
</dbReference>
<evidence type="ECO:0000313" key="4">
    <source>
        <dbReference type="EMBL" id="MFC4159131.1"/>
    </source>
</evidence>
<comment type="caution">
    <text evidence="4">The sequence shown here is derived from an EMBL/GenBank/DDBJ whole genome shotgun (WGS) entry which is preliminary data.</text>
</comment>
<proteinExistence type="inferred from homology"/>
<comment type="similarity">
    <text evidence="1 2">Belongs to the small heat shock protein (HSP20) family.</text>
</comment>